<keyword evidence="2" id="KW-1185">Reference proteome</keyword>
<accession>A0ACC2HTA9</accession>
<name>A0ACC2HTA9_9PLEO</name>
<protein>
    <submittedName>
        <fullName evidence="1">Uncharacterized protein</fullName>
    </submittedName>
</protein>
<gene>
    <name evidence="1" type="ORF">OPT61_g9775</name>
</gene>
<sequence length="475" mass="53315">MIRAACFKILAAQSSAAMGPLQQHQLFQPQLGFNDMVIELDFDDMPTALGSDDMPTNSGSDDMPTELGSDDMPTELGSNDMPTQPGFNMPMTLGFHDMHTQLSYDMPPQLSFDDRPMQLGSDDMPVQLGFYNMLTQFDLDDSPTLLSLDHMPPQFEFDNMPMLLGFDDMPMLLGFYDKPVAPDCINDSIDASANHSVDYDHRRHRSQSSEVLFDYFKDQSPISNIHNGIDNQSSEDFLSEFPLFHNDLAWPDDQYDQPTLYPQDLQIQPTLQQQLQDSCQVQSHAGQQALQEPPPTPFRACSTPLRILPQPTLLVPLQPLTAVALPLQLEVQPALALPAQPQQPLLLQGQTEHALQSQLLHTPVLPYPQGYLYPSQLALAQRFQPQHALQFKFPVQPPGDAPGVAQATQGQIFHNAPNHPQLPSGVQVLASPQEPVKRRTWRKRVRKTDETTDATTRQRLMPKSAHRELRPHAEH</sequence>
<evidence type="ECO:0000313" key="1">
    <source>
        <dbReference type="EMBL" id="KAJ8106085.1"/>
    </source>
</evidence>
<evidence type="ECO:0000313" key="2">
    <source>
        <dbReference type="Proteomes" id="UP001153331"/>
    </source>
</evidence>
<organism evidence="1 2">
    <name type="scientific">Boeremia exigua</name>
    <dbReference type="NCBI Taxonomy" id="749465"/>
    <lineage>
        <taxon>Eukaryota</taxon>
        <taxon>Fungi</taxon>
        <taxon>Dikarya</taxon>
        <taxon>Ascomycota</taxon>
        <taxon>Pezizomycotina</taxon>
        <taxon>Dothideomycetes</taxon>
        <taxon>Pleosporomycetidae</taxon>
        <taxon>Pleosporales</taxon>
        <taxon>Pleosporineae</taxon>
        <taxon>Didymellaceae</taxon>
        <taxon>Boeremia</taxon>
    </lineage>
</organism>
<dbReference type="EMBL" id="JAPHNI010001276">
    <property type="protein sequence ID" value="KAJ8106085.1"/>
    <property type="molecule type" value="Genomic_DNA"/>
</dbReference>
<reference evidence="1" key="1">
    <citation type="submission" date="2022-11" db="EMBL/GenBank/DDBJ databases">
        <title>Genome Sequence of Boeremia exigua.</title>
        <authorList>
            <person name="Buettner E."/>
        </authorList>
    </citation>
    <scope>NUCLEOTIDE SEQUENCE</scope>
    <source>
        <strain evidence="1">CU02</strain>
    </source>
</reference>
<dbReference type="Proteomes" id="UP001153331">
    <property type="component" value="Unassembled WGS sequence"/>
</dbReference>
<comment type="caution">
    <text evidence="1">The sequence shown here is derived from an EMBL/GenBank/DDBJ whole genome shotgun (WGS) entry which is preliminary data.</text>
</comment>
<proteinExistence type="predicted"/>